<gene>
    <name evidence="1" type="ORF">C666_18795</name>
</gene>
<dbReference type="AlphaFoldDB" id="N6XP81"/>
<proteinExistence type="predicted"/>
<dbReference type="EMBL" id="AMXE01000160">
    <property type="protein sequence ID" value="ENO83491.1"/>
    <property type="molecule type" value="Genomic_DNA"/>
</dbReference>
<dbReference type="STRING" id="1123367.GCA_000621305_03192"/>
<name>N6XP81_THAL4</name>
<evidence type="ECO:0000313" key="1">
    <source>
        <dbReference type="EMBL" id="ENO83491.1"/>
    </source>
</evidence>
<evidence type="ECO:0000313" key="2">
    <source>
        <dbReference type="Proteomes" id="UP000013232"/>
    </source>
</evidence>
<dbReference type="InterPro" id="IPR051454">
    <property type="entry name" value="RNA/ubiquinone_mod_enzymes"/>
</dbReference>
<dbReference type="Pfam" id="PF01136">
    <property type="entry name" value="Peptidase_U32"/>
    <property type="match status" value="1"/>
</dbReference>
<dbReference type="RefSeq" id="WP_004349146.1">
    <property type="nucleotide sequence ID" value="NZ_AMXE01000160.1"/>
</dbReference>
<protein>
    <submittedName>
        <fullName evidence="1">Peptidase U32</fullName>
    </submittedName>
</protein>
<dbReference type="InterPro" id="IPR001539">
    <property type="entry name" value="Peptidase_U32"/>
</dbReference>
<organism evidence="1 2">
    <name type="scientific">Thauera linaloolentis (strain DSM 12138 / JCM 21573 / CCUG 41526 / CIP 105981 / IAM 15112 / NBRC 102519 / 47Lol)</name>
    <dbReference type="NCBI Taxonomy" id="1123367"/>
    <lineage>
        <taxon>Bacteria</taxon>
        <taxon>Pseudomonadati</taxon>
        <taxon>Pseudomonadota</taxon>
        <taxon>Betaproteobacteria</taxon>
        <taxon>Rhodocyclales</taxon>
        <taxon>Zoogloeaceae</taxon>
        <taxon>Thauera</taxon>
    </lineage>
</organism>
<accession>N6XP81</accession>
<dbReference type="Proteomes" id="UP000013232">
    <property type="component" value="Unassembled WGS sequence"/>
</dbReference>
<comment type="caution">
    <text evidence="1">The sequence shown here is derived from an EMBL/GenBank/DDBJ whole genome shotgun (WGS) entry which is preliminary data.</text>
</comment>
<dbReference type="eggNOG" id="COG0826">
    <property type="taxonomic scope" value="Bacteria"/>
</dbReference>
<sequence>MRIVAPVSRLSEIAPLAQAGASEFYCGLVPPEWLGRFHALSANRRPSGNLKSYTDLAAAVELAHAHGAMLSLVLNAQNYPAAQAEAVVEIAQRFADIGGDALIVSDLGLVHLLAARFPALRVHVSSVATCRNAAAARLCLELGARRLILPRDVTIDEAAGIAAEVPDIEIEAFILNDGCVFEEGACHTIHLPGQMGGPICLDRYQYRYRRRDGGELPARVAARLRENDEAYERWLWYRFSCGFSTTPEGLPYGPCGLCAIPALRRGQVAAIKIAGREAPTARKLASVRMVKSVVDRVRGGADDAAVRDFAMALRPSEAHCATGFMCYYPEVLRAEAN</sequence>
<dbReference type="PANTHER" id="PTHR30217">
    <property type="entry name" value="PEPTIDASE U32 FAMILY"/>
    <property type="match status" value="1"/>
</dbReference>
<dbReference type="OrthoDB" id="1983353at2"/>
<dbReference type="PANTHER" id="PTHR30217:SF10">
    <property type="entry name" value="23S RRNA 5-HYDROXYCYTIDINE C2501 SYNTHASE"/>
    <property type="match status" value="1"/>
</dbReference>
<keyword evidence="2" id="KW-1185">Reference proteome</keyword>
<reference evidence="1 2" key="1">
    <citation type="submission" date="2012-09" db="EMBL/GenBank/DDBJ databases">
        <title>Draft Genome Sequences of 6 Strains from Genus Thauera.</title>
        <authorList>
            <person name="Liu B."/>
            <person name="Shapleigh J.P."/>
            <person name="Frostegard A.H."/>
        </authorList>
    </citation>
    <scope>NUCLEOTIDE SEQUENCE [LARGE SCALE GENOMIC DNA]</scope>
    <source>
        <strain evidence="2">47Lol / DSM 12138</strain>
    </source>
</reference>